<sequence length="112" mass="12961">LIRYDLPLHTLWSMLCSGVIKGKHLCHKCFPLTQSLILTSSKVNNHLTFAGRCGKLQPYISEDDRKTEARELRSGLSYRFEECITSCLQRASLPVNYLWVLFENSRTPKCRK</sequence>
<evidence type="ECO:0000313" key="1">
    <source>
        <dbReference type="EMBL" id="VDI27024.1"/>
    </source>
</evidence>
<feature type="non-terminal residue" evidence="1">
    <location>
        <position position="1"/>
    </location>
</feature>
<feature type="non-terminal residue" evidence="1">
    <location>
        <position position="112"/>
    </location>
</feature>
<keyword evidence="2" id="KW-1185">Reference proteome</keyword>
<dbReference type="AlphaFoldDB" id="A0A8B6E098"/>
<name>A0A8B6E098_MYTGA</name>
<accession>A0A8B6E098</accession>
<dbReference type="EMBL" id="UYJE01004308">
    <property type="protein sequence ID" value="VDI27024.1"/>
    <property type="molecule type" value="Genomic_DNA"/>
</dbReference>
<organism evidence="1 2">
    <name type="scientific">Mytilus galloprovincialis</name>
    <name type="common">Mediterranean mussel</name>
    <dbReference type="NCBI Taxonomy" id="29158"/>
    <lineage>
        <taxon>Eukaryota</taxon>
        <taxon>Metazoa</taxon>
        <taxon>Spiralia</taxon>
        <taxon>Lophotrochozoa</taxon>
        <taxon>Mollusca</taxon>
        <taxon>Bivalvia</taxon>
        <taxon>Autobranchia</taxon>
        <taxon>Pteriomorphia</taxon>
        <taxon>Mytilida</taxon>
        <taxon>Mytiloidea</taxon>
        <taxon>Mytilidae</taxon>
        <taxon>Mytilinae</taxon>
        <taxon>Mytilus</taxon>
    </lineage>
</organism>
<protein>
    <submittedName>
        <fullName evidence="1">Uncharacterized protein</fullName>
    </submittedName>
</protein>
<proteinExistence type="predicted"/>
<comment type="caution">
    <text evidence="1">The sequence shown here is derived from an EMBL/GenBank/DDBJ whole genome shotgun (WGS) entry which is preliminary data.</text>
</comment>
<gene>
    <name evidence="1" type="ORF">MGAL_10B053363</name>
</gene>
<evidence type="ECO:0000313" key="2">
    <source>
        <dbReference type="Proteomes" id="UP000596742"/>
    </source>
</evidence>
<reference evidence="1" key="1">
    <citation type="submission" date="2018-11" db="EMBL/GenBank/DDBJ databases">
        <authorList>
            <person name="Alioto T."/>
            <person name="Alioto T."/>
        </authorList>
    </citation>
    <scope>NUCLEOTIDE SEQUENCE</scope>
</reference>
<dbReference type="Proteomes" id="UP000596742">
    <property type="component" value="Unassembled WGS sequence"/>
</dbReference>